<feature type="region of interest" description="Disordered" evidence="2">
    <location>
        <begin position="517"/>
        <end position="604"/>
    </location>
</feature>
<feature type="compositionally biased region" description="Low complexity" evidence="2">
    <location>
        <begin position="232"/>
        <end position="244"/>
    </location>
</feature>
<name>A0A6A5TYD4_9PLEO</name>
<feature type="compositionally biased region" description="Low complexity" evidence="2">
    <location>
        <begin position="466"/>
        <end position="496"/>
    </location>
</feature>
<evidence type="ECO:0008006" key="7">
    <source>
        <dbReference type="Google" id="ProtNLM"/>
    </source>
</evidence>
<dbReference type="PANTHER" id="PTHR45705">
    <property type="entry name" value="FI20236P1"/>
    <property type="match status" value="1"/>
</dbReference>
<dbReference type="InterPro" id="IPR015940">
    <property type="entry name" value="UBA"/>
</dbReference>
<feature type="compositionally biased region" description="Polar residues" evidence="2">
    <location>
        <begin position="208"/>
        <end position="231"/>
    </location>
</feature>
<evidence type="ECO:0000256" key="2">
    <source>
        <dbReference type="SAM" id="MobiDB-lite"/>
    </source>
</evidence>
<feature type="compositionally biased region" description="Low complexity" evidence="2">
    <location>
        <begin position="547"/>
        <end position="570"/>
    </location>
</feature>
<dbReference type="Pfam" id="PF01412">
    <property type="entry name" value="ArfGap"/>
    <property type="match status" value="1"/>
</dbReference>
<evidence type="ECO:0000259" key="3">
    <source>
        <dbReference type="PROSITE" id="PS50030"/>
    </source>
</evidence>
<dbReference type="GO" id="GO:0005737">
    <property type="term" value="C:cytoplasm"/>
    <property type="evidence" value="ECO:0007669"/>
    <property type="project" value="TreeGrafter"/>
</dbReference>
<evidence type="ECO:0000313" key="5">
    <source>
        <dbReference type="EMBL" id="KAF1953967.1"/>
    </source>
</evidence>
<dbReference type="InterPro" id="IPR038508">
    <property type="entry name" value="ArfGAP_dom_sf"/>
</dbReference>
<dbReference type="PROSITE" id="PS50030">
    <property type="entry name" value="UBA"/>
    <property type="match status" value="1"/>
</dbReference>
<dbReference type="InterPro" id="IPR051718">
    <property type="entry name" value="ARF_GTPase-activating"/>
</dbReference>
<dbReference type="PROSITE" id="PS50115">
    <property type="entry name" value="ARFGAP"/>
    <property type="match status" value="1"/>
</dbReference>
<evidence type="ECO:0000256" key="1">
    <source>
        <dbReference type="PROSITE-ProRule" id="PRU00288"/>
    </source>
</evidence>
<keyword evidence="1" id="KW-0862">Zinc</keyword>
<dbReference type="SMART" id="SM00105">
    <property type="entry name" value="ArfGap"/>
    <property type="match status" value="1"/>
</dbReference>
<dbReference type="OrthoDB" id="10266696at2759"/>
<dbReference type="Gene3D" id="1.10.8.10">
    <property type="entry name" value="DNA helicase RuvA subunit, C-terminal domain"/>
    <property type="match status" value="1"/>
</dbReference>
<feature type="region of interest" description="Disordered" evidence="2">
    <location>
        <begin position="203"/>
        <end position="500"/>
    </location>
</feature>
<keyword evidence="6" id="KW-1185">Reference proteome</keyword>
<feature type="compositionally biased region" description="Low complexity" evidence="2">
    <location>
        <begin position="293"/>
        <end position="314"/>
    </location>
</feature>
<dbReference type="SUPFAM" id="SSF46934">
    <property type="entry name" value="UBA-like"/>
    <property type="match status" value="1"/>
</dbReference>
<dbReference type="Proteomes" id="UP000800035">
    <property type="component" value="Unassembled WGS sequence"/>
</dbReference>
<protein>
    <recommendedName>
        <fullName evidence="7">ArfGap-domain-containing protein</fullName>
    </recommendedName>
</protein>
<dbReference type="SUPFAM" id="SSF57863">
    <property type="entry name" value="ArfGap/RecO-like zinc finger"/>
    <property type="match status" value="1"/>
</dbReference>
<gene>
    <name evidence="5" type="ORF">CC80DRAFT_517899</name>
</gene>
<feature type="domain" description="Arf-GAP" evidence="4">
    <location>
        <begin position="1"/>
        <end position="87"/>
    </location>
</feature>
<dbReference type="AlphaFoldDB" id="A0A6A5TYD4"/>
<feature type="region of interest" description="Disordered" evidence="2">
    <location>
        <begin position="75"/>
        <end position="159"/>
    </location>
</feature>
<dbReference type="GO" id="GO:0008270">
    <property type="term" value="F:zinc ion binding"/>
    <property type="evidence" value="ECO:0007669"/>
    <property type="project" value="UniProtKB-KW"/>
</dbReference>
<sequence>MRCATLHRKLGTHISKVKSLSMDKWDNAQVDNMKRIGNVESNKTYNPRNVKPQIPIDVDEVDSAMERYVRQKYEQRVFMNDSQPGTRSNTGSSSSVEDRPPPLPPKPTKRFGFGMQKSSTLPRNVTPPVSPGLGGFGVYDQSPPRVNKPSRVFGSNVNTSGDGLDSKLATLKEMGFPDEKRNSTVLKSLNGNLDKTVEALIRLGEQNPGKSRGSTPTQPAKTDANGLSFNRTQTAPPTTTSTNPFEALDAIPQQQAHGPPLQTQQLPYGASVTQPTSPSNPYNPFLNQGQGVPYQQQAFPQQPQNYAQQHQAQQTNPFGAPQGLEQSFQGLQLSKQQPQQSLFPNRTGGYGQASAPFAQTNPFNQSFTPPPMPQMPQQYSAYQPLQQQQQQYQSLSSPTSPGNPFLKSARSQVFPPANSATNSNPFGSAPTQHQQQVLQQANNPFMVQQQQTQSPAIQLSNPFDTQQPPYQTPYQQPYQQQQQAQPAAYGQPNYQQSQGSLQKNSILALYNYPHLAPRQPEQSQIPPAQAPAAPAAPPGPTAGHMNPFAATQASQPPQPQVASAVPPQAQGARHVSNESVDFAGLMGGRHSPDAFSGLSSSFRR</sequence>
<feature type="compositionally biased region" description="Polar residues" evidence="2">
    <location>
        <begin position="418"/>
        <end position="431"/>
    </location>
</feature>
<dbReference type="PANTHER" id="PTHR45705:SF7">
    <property type="entry name" value="ACTIVATING PROTEIN FOR ARF, PUTATIVE (AFU_ORTHOLOGUE AFUA_4G09120)-RELATED"/>
    <property type="match status" value="1"/>
</dbReference>
<feature type="compositionally biased region" description="Polar residues" evidence="2">
    <location>
        <begin position="80"/>
        <end position="95"/>
    </location>
</feature>
<feature type="compositionally biased region" description="Polar residues" evidence="2">
    <location>
        <begin position="357"/>
        <end position="367"/>
    </location>
</feature>
<dbReference type="Gene3D" id="1.10.220.150">
    <property type="entry name" value="Arf GTPase activating protein"/>
    <property type="match status" value="1"/>
</dbReference>
<feature type="compositionally biased region" description="Low complexity" evidence="2">
    <location>
        <begin position="328"/>
        <end position="344"/>
    </location>
</feature>
<feature type="compositionally biased region" description="Low complexity" evidence="2">
    <location>
        <begin position="375"/>
        <end position="398"/>
    </location>
</feature>
<dbReference type="InterPro" id="IPR037278">
    <property type="entry name" value="ARFGAP/RecO"/>
</dbReference>
<dbReference type="EMBL" id="ML977001">
    <property type="protein sequence ID" value="KAF1953967.1"/>
    <property type="molecule type" value="Genomic_DNA"/>
</dbReference>
<organism evidence="5 6">
    <name type="scientific">Byssothecium circinans</name>
    <dbReference type="NCBI Taxonomy" id="147558"/>
    <lineage>
        <taxon>Eukaryota</taxon>
        <taxon>Fungi</taxon>
        <taxon>Dikarya</taxon>
        <taxon>Ascomycota</taxon>
        <taxon>Pezizomycotina</taxon>
        <taxon>Dothideomycetes</taxon>
        <taxon>Pleosporomycetidae</taxon>
        <taxon>Pleosporales</taxon>
        <taxon>Massarineae</taxon>
        <taxon>Massarinaceae</taxon>
        <taxon>Byssothecium</taxon>
    </lineage>
</organism>
<feature type="compositionally biased region" description="Polar residues" evidence="2">
    <location>
        <begin position="252"/>
        <end position="290"/>
    </location>
</feature>
<keyword evidence="1" id="KW-0479">Metal-binding</keyword>
<dbReference type="InterPro" id="IPR001164">
    <property type="entry name" value="ArfGAP_dom"/>
</dbReference>
<feature type="domain" description="UBA" evidence="3">
    <location>
        <begin position="163"/>
        <end position="203"/>
    </location>
</feature>
<dbReference type="GO" id="GO:0005096">
    <property type="term" value="F:GTPase activator activity"/>
    <property type="evidence" value="ECO:0007669"/>
    <property type="project" value="InterPro"/>
</dbReference>
<proteinExistence type="predicted"/>
<dbReference type="FunFam" id="1.10.8.10:FF:000081">
    <property type="entry name" value="GTPase activating protein for Arf"/>
    <property type="match status" value="1"/>
</dbReference>
<keyword evidence="1" id="KW-0863">Zinc-finger</keyword>
<evidence type="ECO:0000313" key="6">
    <source>
        <dbReference type="Proteomes" id="UP000800035"/>
    </source>
</evidence>
<feature type="compositionally biased region" description="Polar residues" evidence="2">
    <location>
        <begin position="441"/>
        <end position="465"/>
    </location>
</feature>
<evidence type="ECO:0000259" key="4">
    <source>
        <dbReference type="PROSITE" id="PS50115"/>
    </source>
</evidence>
<accession>A0A6A5TYD4</accession>
<dbReference type="SMART" id="SM00165">
    <property type="entry name" value="UBA"/>
    <property type="match status" value="1"/>
</dbReference>
<dbReference type="InterPro" id="IPR009060">
    <property type="entry name" value="UBA-like_sf"/>
</dbReference>
<reference evidence="5" key="1">
    <citation type="journal article" date="2020" name="Stud. Mycol.">
        <title>101 Dothideomycetes genomes: a test case for predicting lifestyles and emergence of pathogens.</title>
        <authorList>
            <person name="Haridas S."/>
            <person name="Albert R."/>
            <person name="Binder M."/>
            <person name="Bloem J."/>
            <person name="Labutti K."/>
            <person name="Salamov A."/>
            <person name="Andreopoulos B."/>
            <person name="Baker S."/>
            <person name="Barry K."/>
            <person name="Bills G."/>
            <person name="Bluhm B."/>
            <person name="Cannon C."/>
            <person name="Castanera R."/>
            <person name="Culley D."/>
            <person name="Daum C."/>
            <person name="Ezra D."/>
            <person name="Gonzalez J."/>
            <person name="Henrissat B."/>
            <person name="Kuo A."/>
            <person name="Liang C."/>
            <person name="Lipzen A."/>
            <person name="Lutzoni F."/>
            <person name="Magnuson J."/>
            <person name="Mondo S."/>
            <person name="Nolan M."/>
            <person name="Ohm R."/>
            <person name="Pangilinan J."/>
            <person name="Park H.-J."/>
            <person name="Ramirez L."/>
            <person name="Alfaro M."/>
            <person name="Sun H."/>
            <person name="Tritt A."/>
            <person name="Yoshinaga Y."/>
            <person name="Zwiers L.-H."/>
            <person name="Turgeon B."/>
            <person name="Goodwin S."/>
            <person name="Spatafora J."/>
            <person name="Crous P."/>
            <person name="Grigoriev I."/>
        </authorList>
    </citation>
    <scope>NUCLEOTIDE SEQUENCE</scope>
    <source>
        <strain evidence="5">CBS 675.92</strain>
    </source>
</reference>